<gene>
    <name evidence="1" type="ORF">NC653_037200</name>
</gene>
<organism evidence="1 2">
    <name type="scientific">Populus alba x Populus x berolinensis</name>
    <dbReference type="NCBI Taxonomy" id="444605"/>
    <lineage>
        <taxon>Eukaryota</taxon>
        <taxon>Viridiplantae</taxon>
        <taxon>Streptophyta</taxon>
        <taxon>Embryophyta</taxon>
        <taxon>Tracheophyta</taxon>
        <taxon>Spermatophyta</taxon>
        <taxon>Magnoliopsida</taxon>
        <taxon>eudicotyledons</taxon>
        <taxon>Gunneridae</taxon>
        <taxon>Pentapetalae</taxon>
        <taxon>rosids</taxon>
        <taxon>fabids</taxon>
        <taxon>Malpighiales</taxon>
        <taxon>Salicaceae</taxon>
        <taxon>Saliceae</taxon>
        <taxon>Populus</taxon>
    </lineage>
</organism>
<protein>
    <submittedName>
        <fullName evidence="1">Uncharacterized protein</fullName>
    </submittedName>
</protein>
<evidence type="ECO:0000313" key="2">
    <source>
        <dbReference type="Proteomes" id="UP001164929"/>
    </source>
</evidence>
<dbReference type="Proteomes" id="UP001164929">
    <property type="component" value="Chromosome 17"/>
</dbReference>
<proteinExistence type="predicted"/>
<keyword evidence="2" id="KW-1185">Reference proteome</keyword>
<dbReference type="AlphaFoldDB" id="A0AAD6LEC4"/>
<reference evidence="1" key="1">
    <citation type="journal article" date="2023" name="Mol. Ecol. Resour.">
        <title>Chromosome-level genome assembly of a triploid poplar Populus alba 'Berolinensis'.</title>
        <authorList>
            <person name="Chen S."/>
            <person name="Yu Y."/>
            <person name="Wang X."/>
            <person name="Wang S."/>
            <person name="Zhang T."/>
            <person name="Zhou Y."/>
            <person name="He R."/>
            <person name="Meng N."/>
            <person name="Wang Y."/>
            <person name="Liu W."/>
            <person name="Liu Z."/>
            <person name="Liu J."/>
            <person name="Guo Q."/>
            <person name="Huang H."/>
            <person name="Sederoff R.R."/>
            <person name="Wang G."/>
            <person name="Qu G."/>
            <person name="Chen S."/>
        </authorList>
    </citation>
    <scope>NUCLEOTIDE SEQUENCE</scope>
    <source>
        <strain evidence="1">SC-2020</strain>
    </source>
</reference>
<comment type="caution">
    <text evidence="1">The sequence shown here is derived from an EMBL/GenBank/DDBJ whole genome shotgun (WGS) entry which is preliminary data.</text>
</comment>
<dbReference type="EMBL" id="JAQIZT010000017">
    <property type="protein sequence ID" value="KAJ6958859.1"/>
    <property type="molecule type" value="Genomic_DNA"/>
</dbReference>
<evidence type="ECO:0000313" key="1">
    <source>
        <dbReference type="EMBL" id="KAJ6958859.1"/>
    </source>
</evidence>
<sequence length="112" mass="12177">MDVIIIYQADQKVAALHLQNLTLVLDGSPSGYKEAHPLDQISNASSFHTLKLVGSTTVGWIISFAGKTPQVTAFTSVRATLEIQLPPLFTAIRERLALLHKSIQLVLGAEKL</sequence>
<name>A0AAD6LEC4_9ROSI</name>
<accession>A0AAD6LEC4</accession>